<sequence>MFQRLIGHLVIRTRTLNQLALVTPFIHRHKSLLAAPFSCSQTLSSLQFSTDTSAVTHHPVRLPEDLSKNLIVLSCESSAEGGICHVYLVGVSHGSKESYRRVQATVKFLKPEAVFLELCQSRASILTRKNYKIHVPTVKEMVARLRKKENIFSVFIGWFQAKTADDTHEDEFRVAYEEAIKYGGKVIFGDRPYKITSRRFWRKTPLWYKTKLLLFFLLTAVIFILRGSNFFKNKRKEMDDRGMNKLKETDDSGMNKWCPTFMEVFVHERDLYMSSTLLEVASENSSVVAVVGKRHLQGIKKHWKQPVVVKDLMTVPYVEPAVSAIRVMRSVVVVVAAVTIISGIEITLRDGGVAIISWKK</sequence>
<dbReference type="InterPro" id="IPR002816">
    <property type="entry name" value="TraB/PrgY/GumN_fam"/>
</dbReference>
<name>A0A1S3W0X0_VIGRR</name>
<dbReference type="Pfam" id="PF01963">
    <property type="entry name" value="TraB_PrgY_gumN"/>
    <property type="match status" value="1"/>
</dbReference>
<dbReference type="GO" id="GO:0005741">
    <property type="term" value="C:mitochondrial outer membrane"/>
    <property type="evidence" value="ECO:0007669"/>
    <property type="project" value="TreeGrafter"/>
</dbReference>
<dbReference type="PANTHER" id="PTHR21530:SF7">
    <property type="entry name" value="TRAB DOMAIN-CONTAINING PROTEIN"/>
    <property type="match status" value="1"/>
</dbReference>
<gene>
    <name evidence="3" type="primary">LOC106780480</name>
</gene>
<dbReference type="KEGG" id="vra:106780480"/>
<evidence type="ECO:0000313" key="3">
    <source>
        <dbReference type="RefSeq" id="XP_014524255.1"/>
    </source>
</evidence>
<keyword evidence="1" id="KW-0812">Transmembrane</keyword>
<accession>A0A1S3W0X0</accession>
<keyword evidence="2" id="KW-1185">Reference proteome</keyword>
<keyword evidence="1" id="KW-1133">Transmembrane helix</keyword>
<evidence type="ECO:0000256" key="1">
    <source>
        <dbReference type="SAM" id="Phobius"/>
    </source>
</evidence>
<dbReference type="AlphaFoldDB" id="A0A1S3W0X0"/>
<dbReference type="PANTHER" id="PTHR21530">
    <property type="entry name" value="PHEROMONE SHUTDOWN PROTEIN"/>
    <property type="match status" value="1"/>
</dbReference>
<feature type="transmembrane region" description="Helical" evidence="1">
    <location>
        <begin position="206"/>
        <end position="225"/>
    </location>
</feature>
<evidence type="ECO:0000313" key="2">
    <source>
        <dbReference type="Proteomes" id="UP000087766"/>
    </source>
</evidence>
<dbReference type="InterPro" id="IPR046345">
    <property type="entry name" value="TraB_PrgY-like"/>
</dbReference>
<dbReference type="Proteomes" id="UP000087766">
    <property type="component" value="Unplaced"/>
</dbReference>
<dbReference type="GeneID" id="106780480"/>
<keyword evidence="1" id="KW-0472">Membrane</keyword>
<reference evidence="3" key="1">
    <citation type="submission" date="2025-08" db="UniProtKB">
        <authorList>
            <consortium name="RefSeq"/>
        </authorList>
    </citation>
    <scope>IDENTIFICATION</scope>
    <source>
        <tissue evidence="3">Leaf</tissue>
    </source>
</reference>
<dbReference type="OrthoDB" id="48306at2759"/>
<protein>
    <submittedName>
        <fullName evidence="3">TraB domain-containing protein-like</fullName>
    </submittedName>
</protein>
<dbReference type="RefSeq" id="XP_014524255.1">
    <property type="nucleotide sequence ID" value="XM_014668769.2"/>
</dbReference>
<proteinExistence type="predicted"/>
<dbReference type="CDD" id="cd14726">
    <property type="entry name" value="TraB_PrgY-like"/>
    <property type="match status" value="1"/>
</dbReference>
<organism evidence="2 3">
    <name type="scientific">Vigna radiata var. radiata</name>
    <name type="common">Mung bean</name>
    <name type="synonym">Phaseolus aureus</name>
    <dbReference type="NCBI Taxonomy" id="3916"/>
    <lineage>
        <taxon>Eukaryota</taxon>
        <taxon>Viridiplantae</taxon>
        <taxon>Streptophyta</taxon>
        <taxon>Embryophyta</taxon>
        <taxon>Tracheophyta</taxon>
        <taxon>Spermatophyta</taxon>
        <taxon>Magnoliopsida</taxon>
        <taxon>eudicotyledons</taxon>
        <taxon>Gunneridae</taxon>
        <taxon>Pentapetalae</taxon>
        <taxon>rosids</taxon>
        <taxon>fabids</taxon>
        <taxon>Fabales</taxon>
        <taxon>Fabaceae</taxon>
        <taxon>Papilionoideae</taxon>
        <taxon>50 kb inversion clade</taxon>
        <taxon>NPAAA clade</taxon>
        <taxon>indigoferoid/millettioid clade</taxon>
        <taxon>Phaseoleae</taxon>
        <taxon>Vigna</taxon>
    </lineage>
</organism>